<dbReference type="Pfam" id="PF05454">
    <property type="entry name" value="DAG1"/>
    <property type="match status" value="2"/>
</dbReference>
<dbReference type="Pfam" id="PF05345">
    <property type="entry name" value="He_PIG"/>
    <property type="match status" value="1"/>
</dbReference>
<evidence type="ECO:0000256" key="21">
    <source>
        <dbReference type="ARBA" id="ARBA00026224"/>
    </source>
</evidence>
<dbReference type="GO" id="GO:0005509">
    <property type="term" value="F:calcium ion binding"/>
    <property type="evidence" value="ECO:0007669"/>
    <property type="project" value="InterPro"/>
</dbReference>
<accession>A0AAW0YFU9</accession>
<feature type="transmembrane region" description="Helical" evidence="26">
    <location>
        <begin position="986"/>
        <end position="1012"/>
    </location>
</feature>
<evidence type="ECO:0000256" key="5">
    <source>
        <dbReference type="ARBA" id="ARBA00004642"/>
    </source>
</evidence>
<feature type="domain" description="Peptidase S72" evidence="28">
    <location>
        <begin position="590"/>
        <end position="706"/>
    </location>
</feature>
<keyword evidence="6" id="KW-1003">Cell membrane</keyword>
<evidence type="ECO:0000256" key="24">
    <source>
        <dbReference type="ARBA" id="ARBA00034100"/>
    </source>
</evidence>
<dbReference type="InterPro" id="IPR008465">
    <property type="entry name" value="DAG1_C"/>
</dbReference>
<evidence type="ECO:0000256" key="17">
    <source>
        <dbReference type="ARBA" id="ARBA00023242"/>
    </source>
</evidence>
<evidence type="ECO:0000256" key="27">
    <source>
        <dbReference type="SAM" id="SignalP"/>
    </source>
</evidence>
<dbReference type="GO" id="GO:0005576">
    <property type="term" value="C:extracellular region"/>
    <property type="evidence" value="ECO:0007669"/>
    <property type="project" value="UniProtKB-SubCell"/>
</dbReference>
<feature type="compositionally biased region" description="Low complexity" evidence="25">
    <location>
        <begin position="436"/>
        <end position="460"/>
    </location>
</feature>
<keyword evidence="15" id="KW-0325">Glycoprotein</keyword>
<dbReference type="GO" id="GO:0005856">
    <property type="term" value="C:cytoskeleton"/>
    <property type="evidence" value="ECO:0007669"/>
    <property type="project" value="UniProtKB-SubCell"/>
</dbReference>
<evidence type="ECO:0000256" key="26">
    <source>
        <dbReference type="SAM" id="Phobius"/>
    </source>
</evidence>
<evidence type="ECO:0000256" key="12">
    <source>
        <dbReference type="ARBA" id="ARBA00022989"/>
    </source>
</evidence>
<keyword evidence="26" id="KW-0472">Membrane</keyword>
<dbReference type="GO" id="GO:0021675">
    <property type="term" value="P:nerve development"/>
    <property type="evidence" value="ECO:0007669"/>
    <property type="project" value="TreeGrafter"/>
</dbReference>
<evidence type="ECO:0000256" key="4">
    <source>
        <dbReference type="ARBA" id="ARBA00004251"/>
    </source>
</evidence>
<keyword evidence="12 26" id="KW-1133">Transmembrane helix</keyword>
<feature type="compositionally biased region" description="Pro residues" evidence="25">
    <location>
        <begin position="1116"/>
        <end position="1131"/>
    </location>
</feature>
<evidence type="ECO:0000256" key="18">
    <source>
        <dbReference type="ARBA" id="ARBA00023257"/>
    </source>
</evidence>
<feature type="region of interest" description="Disordered" evidence="25">
    <location>
        <begin position="709"/>
        <end position="736"/>
    </location>
</feature>
<dbReference type="GO" id="GO:0005654">
    <property type="term" value="C:nucleoplasm"/>
    <property type="evidence" value="ECO:0007669"/>
    <property type="project" value="UniProtKB-SubCell"/>
</dbReference>
<evidence type="ECO:0000256" key="7">
    <source>
        <dbReference type="ARBA" id="ARBA00022490"/>
    </source>
</evidence>
<evidence type="ECO:0000256" key="6">
    <source>
        <dbReference type="ARBA" id="ARBA00022475"/>
    </source>
</evidence>
<evidence type="ECO:0000259" key="28">
    <source>
        <dbReference type="PROSITE" id="PS51699"/>
    </source>
</evidence>
<evidence type="ECO:0000256" key="10">
    <source>
        <dbReference type="ARBA" id="ARBA00022692"/>
    </source>
</evidence>
<evidence type="ECO:0000313" key="29">
    <source>
        <dbReference type="EMBL" id="KAK8750706.1"/>
    </source>
</evidence>
<dbReference type="Pfam" id="PF18424">
    <property type="entry name" value="a_DG1_N2"/>
    <property type="match status" value="1"/>
</dbReference>
<dbReference type="SUPFAM" id="SSF49313">
    <property type="entry name" value="Cadherin-like"/>
    <property type="match status" value="3"/>
</dbReference>
<evidence type="ECO:0000256" key="13">
    <source>
        <dbReference type="ARBA" id="ARBA00023018"/>
    </source>
</evidence>
<dbReference type="Gene3D" id="2.60.40.10">
    <property type="entry name" value="Immunoglobulins"/>
    <property type="match status" value="3"/>
</dbReference>
<evidence type="ECO:0000256" key="25">
    <source>
        <dbReference type="SAM" id="MobiDB-lite"/>
    </source>
</evidence>
<evidence type="ECO:0000256" key="8">
    <source>
        <dbReference type="ARBA" id="ARBA00022525"/>
    </source>
</evidence>
<keyword evidence="17" id="KW-0539">Nucleus</keyword>
<gene>
    <name evidence="29" type="ORF">OTU49_014963</name>
</gene>
<feature type="chain" id="PRO_5043519595" description="Dystroglycan 1" evidence="27">
    <location>
        <begin position="24"/>
        <end position="1131"/>
    </location>
</feature>
<dbReference type="SUPFAM" id="SSF111006">
    <property type="entry name" value="Dystroglycan, domain 2"/>
    <property type="match status" value="1"/>
</dbReference>
<evidence type="ECO:0000256" key="23">
    <source>
        <dbReference type="ARBA" id="ARBA00031034"/>
    </source>
</evidence>
<dbReference type="AlphaFoldDB" id="A0AAW0YFU9"/>
<dbReference type="EMBL" id="JARKIK010000007">
    <property type="protein sequence ID" value="KAK8750706.1"/>
    <property type="molecule type" value="Genomic_DNA"/>
</dbReference>
<evidence type="ECO:0000256" key="3">
    <source>
        <dbReference type="ARBA" id="ARBA00004245"/>
    </source>
</evidence>
<dbReference type="GO" id="GO:0045211">
    <property type="term" value="C:postsynaptic membrane"/>
    <property type="evidence" value="ECO:0007669"/>
    <property type="project" value="UniProtKB-SubCell"/>
</dbReference>
<evidence type="ECO:0000256" key="19">
    <source>
        <dbReference type="ARBA" id="ARBA00023567"/>
    </source>
</evidence>
<feature type="region of interest" description="Disordered" evidence="25">
    <location>
        <begin position="435"/>
        <end position="466"/>
    </location>
</feature>
<dbReference type="PANTHER" id="PTHR21559:SF21">
    <property type="entry name" value="DYSTROGLYCAN 1"/>
    <property type="match status" value="1"/>
</dbReference>
<dbReference type="InterPro" id="IPR006644">
    <property type="entry name" value="Cadg"/>
</dbReference>
<proteinExistence type="predicted"/>
<keyword evidence="16" id="KW-0206">Cytoskeleton</keyword>
<reference evidence="29 30" key="1">
    <citation type="journal article" date="2024" name="BMC Genomics">
        <title>Genome assembly of redclaw crayfish (Cherax quadricarinatus) provides insights into its immune adaptation and hypoxia tolerance.</title>
        <authorList>
            <person name="Liu Z."/>
            <person name="Zheng J."/>
            <person name="Li H."/>
            <person name="Fang K."/>
            <person name="Wang S."/>
            <person name="He J."/>
            <person name="Zhou D."/>
            <person name="Weng S."/>
            <person name="Chi M."/>
            <person name="Gu Z."/>
            <person name="He J."/>
            <person name="Li F."/>
            <person name="Wang M."/>
        </authorList>
    </citation>
    <scope>NUCLEOTIDE SEQUENCE [LARGE SCALE GENOMIC DNA]</scope>
    <source>
        <strain evidence="29">ZL_2023a</strain>
    </source>
</reference>
<dbReference type="InterPro" id="IPR027468">
    <property type="entry name" value="Alpha-dystroglycan_domain_2"/>
</dbReference>
<dbReference type="GO" id="GO:0042383">
    <property type="term" value="C:sarcolemma"/>
    <property type="evidence" value="ECO:0007669"/>
    <property type="project" value="UniProtKB-SubCell"/>
</dbReference>
<evidence type="ECO:0000256" key="11">
    <source>
        <dbReference type="ARBA" id="ARBA00022729"/>
    </source>
</evidence>
<evidence type="ECO:0000256" key="16">
    <source>
        <dbReference type="ARBA" id="ARBA00023212"/>
    </source>
</evidence>
<name>A0AAW0YFU9_CHEQU</name>
<keyword evidence="13" id="KW-0770">Synapse</keyword>
<dbReference type="GO" id="GO:0043236">
    <property type="term" value="F:laminin binding"/>
    <property type="evidence" value="ECO:0007669"/>
    <property type="project" value="TreeGrafter"/>
</dbReference>
<comment type="subcellular location">
    <subcellularLocation>
        <location evidence="1">Cell membrane</location>
        <location evidence="1">Sarcolemma</location>
    </subcellularLocation>
    <subcellularLocation>
        <location evidence="4">Cell membrane</location>
        <topology evidence="4">Single-pass type I membrane protein</topology>
    </subcellularLocation>
    <subcellularLocation>
        <location evidence="3">Cytoplasm</location>
        <location evidence="3">Cytoskeleton</location>
    </subcellularLocation>
    <subcellularLocation>
        <location evidence="5">Nucleus</location>
        <location evidence="5">Nucleoplasm</location>
    </subcellularLocation>
    <subcellularLocation>
        <location evidence="24">Postsynaptic cell membrane</location>
    </subcellularLocation>
    <subcellularLocation>
        <location evidence="2">Secreted</location>
        <location evidence="2">Extracellular space</location>
    </subcellularLocation>
</comment>
<dbReference type="PROSITE" id="PS51699">
    <property type="entry name" value="SEA_DG"/>
    <property type="match status" value="2"/>
</dbReference>
<keyword evidence="18" id="KW-0628">Postsynaptic cell membrane</keyword>
<comment type="function">
    <text evidence="20">Transmembrane protein that plays important roles in connecting the extracellular matrix to the cytoskeleton. Acts as a cell adhesion receptor in both muscle and non-muscle tissues. Receptor for both DMD and UTRN and, through these interactions, scaffolds axin to the cytoskeleton. Also functions in cell adhesion-mediated signaling and implicated in cell polarity.</text>
</comment>
<dbReference type="GO" id="GO:0007411">
    <property type="term" value="P:axon guidance"/>
    <property type="evidence" value="ECO:0007669"/>
    <property type="project" value="TreeGrafter"/>
</dbReference>
<keyword evidence="8" id="KW-0964">Secreted</keyword>
<keyword evidence="11 27" id="KW-0732">Signal</keyword>
<evidence type="ECO:0000313" key="30">
    <source>
        <dbReference type="Proteomes" id="UP001445076"/>
    </source>
</evidence>
<dbReference type="InterPro" id="IPR041631">
    <property type="entry name" value="Alpha_DG1_N2"/>
</dbReference>
<keyword evidence="30" id="KW-1185">Reference proteome</keyword>
<keyword evidence="9" id="KW-0597">Phosphoprotein</keyword>
<evidence type="ECO:0000256" key="22">
    <source>
        <dbReference type="ARBA" id="ARBA00030092"/>
    </source>
</evidence>
<protein>
    <recommendedName>
        <fullName evidence="21">Dystroglycan 1</fullName>
    </recommendedName>
    <alternativeName>
        <fullName evidence="23">Dystroglycan</fullName>
    </alternativeName>
    <alternativeName>
        <fullName evidence="22">Dystrophin-associated glycoprotein 1</fullName>
    </alternativeName>
</protein>
<dbReference type="Gene3D" id="3.30.70.1040">
    <property type="entry name" value="Dystroglycan, domain 2"/>
    <property type="match status" value="1"/>
</dbReference>
<evidence type="ECO:0000256" key="14">
    <source>
        <dbReference type="ARBA" id="ARBA00023157"/>
    </source>
</evidence>
<evidence type="ECO:0000256" key="15">
    <source>
        <dbReference type="ARBA" id="ARBA00023180"/>
    </source>
</evidence>
<evidence type="ECO:0000256" key="2">
    <source>
        <dbReference type="ARBA" id="ARBA00004239"/>
    </source>
</evidence>
<evidence type="ECO:0000256" key="20">
    <source>
        <dbReference type="ARBA" id="ARBA00024991"/>
    </source>
</evidence>
<feature type="signal peptide" evidence="27">
    <location>
        <begin position="1"/>
        <end position="23"/>
    </location>
</feature>
<feature type="compositionally biased region" description="Low complexity" evidence="25">
    <location>
        <begin position="1070"/>
        <end position="1080"/>
    </location>
</feature>
<comment type="caution">
    <text evidence="29">The sequence shown here is derived from an EMBL/GenBank/DDBJ whole genome shotgun (WGS) entry which is preliminary data.</text>
</comment>
<evidence type="ECO:0000256" key="9">
    <source>
        <dbReference type="ARBA" id="ARBA00022553"/>
    </source>
</evidence>
<keyword evidence="10 26" id="KW-0812">Transmembrane</keyword>
<dbReference type="SMART" id="SM00736">
    <property type="entry name" value="CADG"/>
    <property type="match status" value="3"/>
</dbReference>
<feature type="region of interest" description="Disordered" evidence="25">
    <location>
        <begin position="1040"/>
        <end position="1131"/>
    </location>
</feature>
<dbReference type="Proteomes" id="UP001445076">
    <property type="component" value="Unassembled WGS sequence"/>
</dbReference>
<comment type="function">
    <text evidence="19">The dystroglycan complex is involved in a number of processes including laminin and basement membrane assembly, sarcolemmal stability, cell survival, peripheral nerve myelination, nodal structure, cell migration, and epithelial polarization.</text>
</comment>
<keyword evidence="7" id="KW-0963">Cytoplasm</keyword>
<keyword evidence="14" id="KW-1015">Disulfide bond</keyword>
<dbReference type="InterPro" id="IPR013783">
    <property type="entry name" value="Ig-like_fold"/>
</dbReference>
<evidence type="ECO:0000256" key="1">
    <source>
        <dbReference type="ARBA" id="ARBA00004135"/>
    </source>
</evidence>
<dbReference type="GO" id="GO:0016011">
    <property type="term" value="C:dystroglycan complex"/>
    <property type="evidence" value="ECO:0007669"/>
    <property type="project" value="TreeGrafter"/>
</dbReference>
<dbReference type="PANTHER" id="PTHR21559">
    <property type="entry name" value="DYSTROGLYCAN-RELATED"/>
    <property type="match status" value="1"/>
</dbReference>
<organism evidence="29 30">
    <name type="scientific">Cherax quadricarinatus</name>
    <name type="common">Australian red claw crayfish</name>
    <dbReference type="NCBI Taxonomy" id="27406"/>
    <lineage>
        <taxon>Eukaryota</taxon>
        <taxon>Metazoa</taxon>
        <taxon>Ecdysozoa</taxon>
        <taxon>Arthropoda</taxon>
        <taxon>Crustacea</taxon>
        <taxon>Multicrustacea</taxon>
        <taxon>Malacostraca</taxon>
        <taxon>Eumalacostraca</taxon>
        <taxon>Eucarida</taxon>
        <taxon>Decapoda</taxon>
        <taxon>Pleocyemata</taxon>
        <taxon>Astacidea</taxon>
        <taxon>Parastacoidea</taxon>
        <taxon>Parastacidae</taxon>
        <taxon>Cherax</taxon>
    </lineage>
</organism>
<dbReference type="InterPro" id="IPR015919">
    <property type="entry name" value="Cadherin-like_sf"/>
</dbReference>
<sequence>MLPRPSTSMLAALVVLATQVCLGQHLENDLQSLLHDLDVNQGAPPLGDADDDFEVEVFYRPEPEERAASPPASVARKGGEGVRRLWGVADTEAQAGRLFSYPIPADAFEGDVVSYKVKGLPWWLYWDSERGVVEGVPRSADRGHHYVTIKAQGNDGALAKDVFAVDVIELPGTTLSHEAGCHPKEDVTVLSVILNAHLPTLDSKARVRLLRSAIKFLGAKEVSLVSAPHDSDPLADDSAILAGPGSARLTNTGRRSESLSQLQWVVGCGGEVSKNKQKEVDHTEATAKNGELQRVLSVPVLGWHVTQVNPTSRRVRRDTDYSGDYNYDAYDYNYEYEEKDGDEEFLTFDDYEPETRVIPSLATPVFPEASATYYPGHGGYPDDSLRFSPVPISTPVYVPVKPTRVVEASPTVTYETAYPTDAPFIPELEGSIVSQPSTSVESTTPLTTTETKTKKPISPTRPIESTSVPTVAVTTEIGVKNFAPRVKKRIQKLAWIAGHVYRLPIPRDTFEDVEDGDTSNLRLLFKTSQGITVGRNSWIQFNPAKQEIYALPLEKNIGRYTYLLEALDSEGKTTTDSVMIHVQQAREARNYNHRFTATFKLEKKYEFEFVYSLDWQVKAVEKIAQTYNDPTTDNINIRSISLNPIRLTWTNTSLADPRSTVCPSDELEALAEVVISGDDHEMTREIKEAFQPEFHLKRVHLHYLGPCERHGLSKPGPPRPPQPDEPDVSGGGSEVYVNEPPIIRNQIDFLNATQGSLFRFQVPIDTCYDLEDGDSRRLTMRLLTSNLSPPPLDSWLQFDAANQEFFGIPLAGDTGKTEYILECVDNGGEKVNDALFVNVLPRPSRKMPPVEFSMKIDTNYQQFMSDARQKARLIDRIKEVFSDADAGHIIVDSFRKGSVILTWHNGSLPAEPCPNEDIRKLREIMVDSNGQLLQEFIDAFSPDFKVTGGSVKPTGACLGEDTPTHIEEEIHHPPVEEGIQGEENDYLLNFIIPAVIIAAMLLLAAIIACCLYRRRRYGKMTMADDRTFVSKGIPIIFAEELDDRPDPAKSPVIMKDEKPPLPPPEYQRGSSPAASSTPPTSDRRRPQSGDVADDTPSYQPPPPFTATNGASRHPRPNMPPTYRKPPTYVPP</sequence>
<feature type="domain" description="Peptidase S72" evidence="28">
    <location>
        <begin position="847"/>
        <end position="956"/>
    </location>
</feature>
<dbReference type="CDD" id="cd11303">
    <property type="entry name" value="Dystroglycan_repeat"/>
    <property type="match status" value="1"/>
</dbReference>
<dbReference type="GO" id="GO:0002009">
    <property type="term" value="P:morphogenesis of an epithelium"/>
    <property type="evidence" value="ECO:0007669"/>
    <property type="project" value="TreeGrafter"/>
</dbReference>
<dbReference type="InterPro" id="IPR030398">
    <property type="entry name" value="SEA_DG_dom"/>
</dbReference>